<dbReference type="OrthoDB" id="204561at2157"/>
<accession>L0K4T3</accession>
<dbReference type="EMBL" id="CP003929">
    <property type="protein sequence ID" value="AGB39359.1"/>
    <property type="molecule type" value="Genomic_DNA"/>
</dbReference>
<evidence type="ECO:0000313" key="1">
    <source>
        <dbReference type="EMBL" id="AGB39359.1"/>
    </source>
</evidence>
<dbReference type="RefSeq" id="WP_015322793.1">
    <property type="nucleotide sequence ID" value="NC_019974.1"/>
</dbReference>
<gene>
    <name evidence="1" type="ORF">Natoc_3643</name>
</gene>
<dbReference type="AlphaFoldDB" id="L0K4T3"/>
<name>L0K4T3_9EURY</name>
<keyword evidence="2" id="KW-1185">Reference proteome</keyword>
<dbReference type="eggNOG" id="arCOG10744">
    <property type="taxonomic scope" value="Archaea"/>
</dbReference>
<organism evidence="1 2">
    <name type="scientific">Natronococcus occultus SP4</name>
    <dbReference type="NCBI Taxonomy" id="694430"/>
    <lineage>
        <taxon>Archaea</taxon>
        <taxon>Methanobacteriati</taxon>
        <taxon>Methanobacteriota</taxon>
        <taxon>Stenosarchaea group</taxon>
        <taxon>Halobacteria</taxon>
        <taxon>Halobacteriales</taxon>
        <taxon>Natrialbaceae</taxon>
        <taxon>Natronococcus</taxon>
    </lineage>
</organism>
<evidence type="ECO:0008006" key="3">
    <source>
        <dbReference type="Google" id="ProtNLM"/>
    </source>
</evidence>
<dbReference type="GeneID" id="14402410"/>
<dbReference type="HOGENOM" id="CLU_1773246_0_0_2"/>
<reference evidence="1 2" key="1">
    <citation type="submission" date="2012-11" db="EMBL/GenBank/DDBJ databases">
        <title>FINISHED of Natronococcus occultus SP4, DSM 3396.</title>
        <authorList>
            <consortium name="DOE Joint Genome Institute"/>
            <person name="Eisen J."/>
            <person name="Huntemann M."/>
            <person name="Wei C.-L."/>
            <person name="Han J."/>
            <person name="Detter J.C."/>
            <person name="Han C."/>
            <person name="Tapia R."/>
            <person name="Chen A."/>
            <person name="Kyrpides N."/>
            <person name="Mavromatis K."/>
            <person name="Markowitz V."/>
            <person name="Szeto E."/>
            <person name="Ivanova N."/>
            <person name="Mikhailova N."/>
            <person name="Ovchinnikova G."/>
            <person name="Pagani I."/>
            <person name="Pati A."/>
            <person name="Goodwin L."/>
            <person name="Nordberg H.P."/>
            <person name="Cantor M.N."/>
            <person name="Hua S.X."/>
            <person name="Woyke T."/>
            <person name="Eisen J."/>
            <person name="Klenk H.-P."/>
            <person name="Klenk H.-P."/>
        </authorList>
    </citation>
    <scope>NUCLEOTIDE SEQUENCE [LARGE SCALE GENOMIC DNA]</scope>
    <source>
        <strain evidence="1 2">SP4</strain>
    </source>
</reference>
<proteinExistence type="predicted"/>
<dbReference type="Proteomes" id="UP000010878">
    <property type="component" value="Chromosome"/>
</dbReference>
<dbReference type="KEGG" id="nou:Natoc_3643"/>
<evidence type="ECO:0000313" key="2">
    <source>
        <dbReference type="Proteomes" id="UP000010878"/>
    </source>
</evidence>
<protein>
    <recommendedName>
        <fullName evidence="3">Zincin peptidase</fullName>
    </recommendedName>
</protein>
<sequence length="149" mass="15848">MVGLELLVACSVLVVALALGLIAHEWSHACVLRFGAVDYTISYLPNRKRGVLGLLRSRPWAVVQPRPTGRDSPWVLRAAALAPLALAVPALGLVATGYATDGPPVVTAATVGWLACAIPSPQDFSVAFHAHKALRDSLEEYGGRRSRTE</sequence>